<keyword evidence="1" id="KW-0472">Membrane</keyword>
<keyword evidence="3" id="KW-1185">Reference proteome</keyword>
<evidence type="ECO:0000313" key="2">
    <source>
        <dbReference type="EMBL" id="MBM2618490.1"/>
    </source>
</evidence>
<accession>A0ABS2AF81</accession>
<gene>
    <name evidence="2" type="ORF">JIG36_23315</name>
</gene>
<dbReference type="RefSeq" id="WP_203378493.1">
    <property type="nucleotide sequence ID" value="NZ_JAENHP010000007.1"/>
</dbReference>
<dbReference type="EMBL" id="JAENHP010000007">
    <property type="protein sequence ID" value="MBM2618490.1"/>
    <property type="molecule type" value="Genomic_DNA"/>
</dbReference>
<keyword evidence="1" id="KW-1133">Transmembrane helix</keyword>
<sequence>MTAASWDVEGVRRQMVDRPGRDAPHIAGVVVATSVLSVFGIAAALRAGRLAKEQSTGQSRYWLAFAVTMAAKWAIMLAVSAAVTAGM</sequence>
<evidence type="ECO:0000256" key="1">
    <source>
        <dbReference type="SAM" id="Phobius"/>
    </source>
</evidence>
<comment type="caution">
    <text evidence="2">The sequence shown here is derived from an EMBL/GenBank/DDBJ whole genome shotgun (WGS) entry which is preliminary data.</text>
</comment>
<proteinExistence type="predicted"/>
<keyword evidence="1" id="KW-0812">Transmembrane</keyword>
<organism evidence="2 3">
    <name type="scientific">Paractinoplanes ovalisporus</name>
    <dbReference type="NCBI Taxonomy" id="2810368"/>
    <lineage>
        <taxon>Bacteria</taxon>
        <taxon>Bacillati</taxon>
        <taxon>Actinomycetota</taxon>
        <taxon>Actinomycetes</taxon>
        <taxon>Micromonosporales</taxon>
        <taxon>Micromonosporaceae</taxon>
        <taxon>Paractinoplanes</taxon>
    </lineage>
</organism>
<feature type="transmembrane region" description="Helical" evidence="1">
    <location>
        <begin position="60"/>
        <end position="83"/>
    </location>
</feature>
<reference evidence="2 3" key="1">
    <citation type="submission" date="2021-01" db="EMBL/GenBank/DDBJ databases">
        <title>Actinoplanes sp. nov. LDG1-06 isolated from lichen.</title>
        <authorList>
            <person name="Saeng-In P."/>
            <person name="Phongsopitanun W."/>
            <person name="Kanchanasin P."/>
            <person name="Yuki M."/>
            <person name="Kudo T."/>
            <person name="Ohkuma M."/>
            <person name="Tanasupawat S."/>
        </authorList>
    </citation>
    <scope>NUCLEOTIDE SEQUENCE [LARGE SCALE GENOMIC DNA]</scope>
    <source>
        <strain evidence="2 3">LDG1-06</strain>
    </source>
</reference>
<dbReference type="Proteomes" id="UP000632138">
    <property type="component" value="Unassembled WGS sequence"/>
</dbReference>
<protein>
    <submittedName>
        <fullName evidence="2">Uncharacterized protein</fullName>
    </submittedName>
</protein>
<feature type="transmembrane region" description="Helical" evidence="1">
    <location>
        <begin position="25"/>
        <end position="48"/>
    </location>
</feature>
<evidence type="ECO:0000313" key="3">
    <source>
        <dbReference type="Proteomes" id="UP000632138"/>
    </source>
</evidence>
<name>A0ABS2AF81_9ACTN</name>